<gene>
    <name evidence="1" type="ORF">HK100_012432</name>
</gene>
<dbReference type="EMBL" id="JADGJH010000890">
    <property type="protein sequence ID" value="KAJ3121328.1"/>
    <property type="molecule type" value="Genomic_DNA"/>
</dbReference>
<accession>A0AAD5SZS7</accession>
<comment type="caution">
    <text evidence="1">The sequence shown here is derived from an EMBL/GenBank/DDBJ whole genome shotgun (WGS) entry which is preliminary data.</text>
</comment>
<keyword evidence="2" id="KW-1185">Reference proteome</keyword>
<evidence type="ECO:0000313" key="2">
    <source>
        <dbReference type="Proteomes" id="UP001211907"/>
    </source>
</evidence>
<name>A0AAD5SZS7_9FUNG</name>
<dbReference type="AlphaFoldDB" id="A0AAD5SZS7"/>
<sequence>MQSKNAAHIPAALVKKPQSAGDVDAAMKEMDEKHSTSFYSWIKSESNIGYVTTYKRSLFDSAMKQDPQTLVFVLQWLTAGWSVASTAEIFLKLFYSYRIESRKFAHLLAGVTSTWTQSQTEDIVNVLLIGENAVAAAQFMRYFTEGTGAVSRVKDAETASGVISLKKWKNADAVQLVRATALILRWNDVFIVIEIASLLFKEPFKKSTIIGSIYEMYENIDYVKPVFPISSSYKSASELTLTNDSDSDDSEASARLLTSEDEEIQRELAKILDKPKSRFRSQRESVSFAMEILTNILDESESEENFEDAAERLVNSLSLNNFASISNATTKNSLFNKESTSRF</sequence>
<protein>
    <submittedName>
        <fullName evidence="1">Uncharacterized protein</fullName>
    </submittedName>
</protein>
<reference evidence="1" key="1">
    <citation type="submission" date="2020-05" db="EMBL/GenBank/DDBJ databases">
        <title>Phylogenomic resolution of chytrid fungi.</title>
        <authorList>
            <person name="Stajich J.E."/>
            <person name="Amses K."/>
            <person name="Simmons R."/>
            <person name="Seto K."/>
            <person name="Myers J."/>
            <person name="Bonds A."/>
            <person name="Quandt C.A."/>
            <person name="Barry K."/>
            <person name="Liu P."/>
            <person name="Grigoriev I."/>
            <person name="Longcore J.E."/>
            <person name="James T.Y."/>
        </authorList>
    </citation>
    <scope>NUCLEOTIDE SEQUENCE</scope>
    <source>
        <strain evidence="1">JEL0513</strain>
    </source>
</reference>
<dbReference type="Proteomes" id="UP001211907">
    <property type="component" value="Unassembled WGS sequence"/>
</dbReference>
<organism evidence="1 2">
    <name type="scientific">Physocladia obscura</name>
    <dbReference type="NCBI Taxonomy" id="109957"/>
    <lineage>
        <taxon>Eukaryota</taxon>
        <taxon>Fungi</taxon>
        <taxon>Fungi incertae sedis</taxon>
        <taxon>Chytridiomycota</taxon>
        <taxon>Chytridiomycota incertae sedis</taxon>
        <taxon>Chytridiomycetes</taxon>
        <taxon>Chytridiales</taxon>
        <taxon>Chytriomycetaceae</taxon>
        <taxon>Physocladia</taxon>
    </lineage>
</organism>
<proteinExistence type="predicted"/>
<evidence type="ECO:0000313" key="1">
    <source>
        <dbReference type="EMBL" id="KAJ3121328.1"/>
    </source>
</evidence>